<proteinExistence type="predicted"/>
<dbReference type="PANTHER" id="PTHR46564:SF1">
    <property type="entry name" value="TRANSPOSASE"/>
    <property type="match status" value="1"/>
</dbReference>
<dbReference type="STRING" id="1134435.AC731_008935"/>
<accession>A0A127K533</accession>
<dbReference type="InterPro" id="IPR025959">
    <property type="entry name" value="Winged_HTH_dom"/>
</dbReference>
<dbReference type="InterPro" id="IPR047655">
    <property type="entry name" value="Transpos_IS630-like"/>
</dbReference>
<dbReference type="PANTHER" id="PTHR46564">
    <property type="entry name" value="TRANSPOSASE"/>
    <property type="match status" value="1"/>
</dbReference>
<feature type="domain" description="Winged helix-turn helix" evidence="3">
    <location>
        <begin position="99"/>
        <end position="157"/>
    </location>
</feature>
<dbReference type="Pfam" id="PF13592">
    <property type="entry name" value="HTH_33"/>
    <property type="match status" value="1"/>
</dbReference>
<dbReference type="InterPro" id="IPR009057">
    <property type="entry name" value="Homeodomain-like_sf"/>
</dbReference>
<feature type="domain" description="Terminase ATPase subunit N-terminal" evidence="1">
    <location>
        <begin position="17"/>
        <end position="63"/>
    </location>
</feature>
<evidence type="ECO:0000259" key="2">
    <source>
        <dbReference type="Pfam" id="PF13358"/>
    </source>
</evidence>
<keyword evidence="5" id="KW-1185">Reference proteome</keyword>
<dbReference type="Pfam" id="PF06056">
    <property type="entry name" value="Terminase_5"/>
    <property type="match status" value="1"/>
</dbReference>
<dbReference type="InterPro" id="IPR010332">
    <property type="entry name" value="ATPase_terminase-su_N"/>
</dbReference>
<dbReference type="Gene3D" id="3.30.420.10">
    <property type="entry name" value="Ribonuclease H-like superfamily/Ribonuclease H"/>
    <property type="match status" value="1"/>
</dbReference>
<organism evidence="4 5">
    <name type="scientific">Thauera humireducens</name>
    <dbReference type="NCBI Taxonomy" id="1134435"/>
    <lineage>
        <taxon>Bacteria</taxon>
        <taxon>Pseudomonadati</taxon>
        <taxon>Pseudomonadota</taxon>
        <taxon>Betaproteobacteria</taxon>
        <taxon>Rhodocyclales</taxon>
        <taxon>Zoogloeaceae</taxon>
        <taxon>Thauera</taxon>
    </lineage>
</organism>
<dbReference type="EMBL" id="CP014646">
    <property type="protein sequence ID" value="AMO37066.1"/>
    <property type="molecule type" value="Genomic_DNA"/>
</dbReference>
<evidence type="ECO:0000259" key="3">
    <source>
        <dbReference type="Pfam" id="PF13592"/>
    </source>
</evidence>
<dbReference type="Pfam" id="PF13358">
    <property type="entry name" value="DDE_3"/>
    <property type="match status" value="1"/>
</dbReference>
<dbReference type="NCBIfam" id="NF033545">
    <property type="entry name" value="transpos_IS630"/>
    <property type="match status" value="1"/>
</dbReference>
<evidence type="ECO:0000313" key="5">
    <source>
        <dbReference type="Proteomes" id="UP000036902"/>
    </source>
</evidence>
<dbReference type="SUPFAM" id="SSF46689">
    <property type="entry name" value="Homeodomain-like"/>
    <property type="match status" value="1"/>
</dbReference>
<dbReference type="InterPro" id="IPR036388">
    <property type="entry name" value="WH-like_DNA-bd_sf"/>
</dbReference>
<protein>
    <submittedName>
        <fullName evidence="4">DDE endonuclease</fullName>
    </submittedName>
</protein>
<dbReference type="InterPro" id="IPR038717">
    <property type="entry name" value="Tc1-like_DDE_dom"/>
</dbReference>
<dbReference type="InterPro" id="IPR036397">
    <property type="entry name" value="RNaseH_sf"/>
</dbReference>
<dbReference type="GO" id="GO:0004519">
    <property type="term" value="F:endonuclease activity"/>
    <property type="evidence" value="ECO:0007669"/>
    <property type="project" value="UniProtKB-KW"/>
</dbReference>
<sequence>MERIDARKLPPEALEHIRRQAFVLRKQGYTWTHIAEVCGVHVGTVLKWARRAQADDLDAVIKGGQRGRRHGSGRTLTLVQEEQLRLKIIGSNPAQLQLEFALWNRRAVMLAIKQLFGIDMPIRTVGEYLRRWGFTPQRPVKRALEQDPARLKAWLEDEYPKIVARAKTEDAEIYWGDETAIRQDSHWVRGYSMAGLTPELRLPAGRHGSTSMISAITNQGLVRFSFFEGAIDADRFIVFLKGLIQDAQRKVFLIVDNLRVHRANRVREWVAENTEKIELFYLPPYAPELNPDEYLNRDLKTTIRSGPIAKTAAALLEKARTCMERIAAMPDRVRSYFSHEYVRYAQ</sequence>
<name>A0A127K533_9RHOO</name>
<dbReference type="AlphaFoldDB" id="A0A127K533"/>
<evidence type="ECO:0000313" key="4">
    <source>
        <dbReference type="EMBL" id="AMO37066.1"/>
    </source>
</evidence>
<dbReference type="KEGG" id="thu:AC731_008935"/>
<dbReference type="Proteomes" id="UP000036902">
    <property type="component" value="Chromosome"/>
</dbReference>
<dbReference type="GO" id="GO:0003676">
    <property type="term" value="F:nucleic acid binding"/>
    <property type="evidence" value="ECO:0007669"/>
    <property type="project" value="InterPro"/>
</dbReference>
<dbReference type="Gene3D" id="1.10.10.10">
    <property type="entry name" value="Winged helix-like DNA-binding domain superfamily/Winged helix DNA-binding domain"/>
    <property type="match status" value="1"/>
</dbReference>
<dbReference type="RefSeq" id="WP_048705352.1">
    <property type="nucleotide sequence ID" value="NZ_CP014646.1"/>
</dbReference>
<gene>
    <name evidence="4" type="ORF">AC731_008935</name>
</gene>
<feature type="domain" description="Tc1-like transposase DDE" evidence="2">
    <location>
        <begin position="173"/>
        <end position="312"/>
    </location>
</feature>
<keyword evidence="4" id="KW-0540">Nuclease</keyword>
<keyword evidence="4" id="KW-0378">Hydrolase</keyword>
<reference evidence="5" key="1">
    <citation type="submission" date="2016-03" db="EMBL/GenBank/DDBJ databases">
        <authorList>
            <person name="Ma C."/>
            <person name="Zhou S."/>
            <person name="Yang G."/>
        </authorList>
    </citation>
    <scope>NUCLEOTIDE SEQUENCE [LARGE SCALE GENOMIC DNA]</scope>
    <source>
        <strain evidence="5">SgZ-1</strain>
    </source>
</reference>
<keyword evidence="4" id="KW-0255">Endonuclease</keyword>
<evidence type="ECO:0000259" key="1">
    <source>
        <dbReference type="Pfam" id="PF06056"/>
    </source>
</evidence>